<dbReference type="EMBL" id="AKHW03006099">
    <property type="protein sequence ID" value="KYO24297.1"/>
    <property type="molecule type" value="Genomic_DNA"/>
</dbReference>
<gene>
    <name evidence="1" type="ORF">Y1Q_0004326</name>
</gene>
<protein>
    <submittedName>
        <fullName evidence="1">Uncharacterized protein</fullName>
    </submittedName>
</protein>
<dbReference type="Proteomes" id="UP000050525">
    <property type="component" value="Unassembled WGS sequence"/>
</dbReference>
<keyword evidence="2" id="KW-1185">Reference proteome</keyword>
<accession>A0A151MIG0</accession>
<dbReference type="AlphaFoldDB" id="A0A151MIG0"/>
<evidence type="ECO:0000313" key="1">
    <source>
        <dbReference type="EMBL" id="KYO24297.1"/>
    </source>
</evidence>
<reference evidence="1 2" key="1">
    <citation type="journal article" date="2012" name="Genome Biol.">
        <title>Sequencing three crocodilian genomes to illuminate the evolution of archosaurs and amniotes.</title>
        <authorList>
            <person name="St John J.A."/>
            <person name="Braun E.L."/>
            <person name="Isberg S.R."/>
            <person name="Miles L.G."/>
            <person name="Chong A.Y."/>
            <person name="Gongora J."/>
            <person name="Dalzell P."/>
            <person name="Moran C."/>
            <person name="Bed'hom B."/>
            <person name="Abzhanov A."/>
            <person name="Burgess S.C."/>
            <person name="Cooksey A.M."/>
            <person name="Castoe T.A."/>
            <person name="Crawford N.G."/>
            <person name="Densmore L.D."/>
            <person name="Drew J.C."/>
            <person name="Edwards S.V."/>
            <person name="Faircloth B.C."/>
            <person name="Fujita M.K."/>
            <person name="Greenwold M.J."/>
            <person name="Hoffmann F.G."/>
            <person name="Howard J.M."/>
            <person name="Iguchi T."/>
            <person name="Janes D.E."/>
            <person name="Khan S.Y."/>
            <person name="Kohno S."/>
            <person name="de Koning A.J."/>
            <person name="Lance S.L."/>
            <person name="McCarthy F.M."/>
            <person name="McCormack J.E."/>
            <person name="Merchant M.E."/>
            <person name="Peterson D.G."/>
            <person name="Pollock D.D."/>
            <person name="Pourmand N."/>
            <person name="Raney B.J."/>
            <person name="Roessler K.A."/>
            <person name="Sanford J.R."/>
            <person name="Sawyer R.H."/>
            <person name="Schmidt C.J."/>
            <person name="Triplett E.W."/>
            <person name="Tuberville T.D."/>
            <person name="Venegas-Anaya M."/>
            <person name="Howard J.T."/>
            <person name="Jarvis E.D."/>
            <person name="Guillette L.J.Jr."/>
            <person name="Glenn T.C."/>
            <person name="Green R.E."/>
            <person name="Ray D.A."/>
        </authorList>
    </citation>
    <scope>NUCLEOTIDE SEQUENCE [LARGE SCALE GENOMIC DNA]</scope>
    <source>
        <strain evidence="1">KSC_2009_1</strain>
    </source>
</reference>
<evidence type="ECO:0000313" key="2">
    <source>
        <dbReference type="Proteomes" id="UP000050525"/>
    </source>
</evidence>
<organism evidence="1 2">
    <name type="scientific">Alligator mississippiensis</name>
    <name type="common">American alligator</name>
    <dbReference type="NCBI Taxonomy" id="8496"/>
    <lineage>
        <taxon>Eukaryota</taxon>
        <taxon>Metazoa</taxon>
        <taxon>Chordata</taxon>
        <taxon>Craniata</taxon>
        <taxon>Vertebrata</taxon>
        <taxon>Euteleostomi</taxon>
        <taxon>Archelosauria</taxon>
        <taxon>Archosauria</taxon>
        <taxon>Crocodylia</taxon>
        <taxon>Alligatoridae</taxon>
        <taxon>Alligatorinae</taxon>
        <taxon>Alligator</taxon>
    </lineage>
</organism>
<comment type="caution">
    <text evidence="1">The sequence shown here is derived from an EMBL/GenBank/DDBJ whole genome shotgun (WGS) entry which is preliminary data.</text>
</comment>
<name>A0A151MIG0_ALLMI</name>
<proteinExistence type="predicted"/>
<sequence>MLNWIVKVDVGYFLKQKLFEAKSESAQSAKEKKYRAIIFLMRLGPLIYIIASRTSFREKGALDKLAFWHPPGTLLNCAAAGCGESVLAERLQPVLPCPRCRNDYSVALEMK</sequence>